<feature type="compositionally biased region" description="Low complexity" evidence="5">
    <location>
        <begin position="899"/>
        <end position="916"/>
    </location>
</feature>
<comment type="caution">
    <text evidence="8">The sequence shown here is derived from an EMBL/GenBank/DDBJ whole genome shotgun (WGS) entry which is preliminary data.</text>
</comment>
<keyword evidence="4" id="KW-0949">S-adenosyl-L-methionine</keyword>
<keyword evidence="9" id="KW-1185">Reference proteome</keyword>
<dbReference type="GO" id="GO:0032259">
    <property type="term" value="P:methylation"/>
    <property type="evidence" value="ECO:0007669"/>
    <property type="project" value="UniProtKB-KW"/>
</dbReference>
<accession>A0ABQ5KWA7</accession>
<feature type="compositionally biased region" description="Polar residues" evidence="5">
    <location>
        <begin position="828"/>
        <end position="846"/>
    </location>
</feature>
<feature type="compositionally biased region" description="Basic and acidic residues" evidence="5">
    <location>
        <begin position="803"/>
        <end position="827"/>
    </location>
</feature>
<feature type="compositionally biased region" description="Acidic residues" evidence="5">
    <location>
        <begin position="431"/>
        <end position="461"/>
    </location>
</feature>
<feature type="compositionally biased region" description="Basic and acidic residues" evidence="5">
    <location>
        <begin position="852"/>
        <end position="862"/>
    </location>
</feature>
<feature type="region of interest" description="Disordered" evidence="5">
    <location>
        <begin position="383"/>
        <end position="413"/>
    </location>
</feature>
<dbReference type="EMBL" id="BQXS01011186">
    <property type="protein sequence ID" value="GKT36301.1"/>
    <property type="molecule type" value="Genomic_DNA"/>
</dbReference>
<feature type="compositionally biased region" description="Acidic residues" evidence="5">
    <location>
        <begin position="502"/>
        <end position="532"/>
    </location>
</feature>
<feature type="region of interest" description="Disordered" evidence="5">
    <location>
        <begin position="758"/>
        <end position="919"/>
    </location>
</feature>
<feature type="region of interest" description="Disordered" evidence="5">
    <location>
        <begin position="659"/>
        <end position="708"/>
    </location>
</feature>
<dbReference type="Gene3D" id="3.40.50.150">
    <property type="entry name" value="Vaccinia Virus protein VP39"/>
    <property type="match status" value="1"/>
</dbReference>
<name>A0ABQ5KWA7_9EUKA</name>
<evidence type="ECO:0000256" key="1">
    <source>
        <dbReference type="ARBA" id="ARBA00022552"/>
    </source>
</evidence>
<keyword evidence="3" id="KW-0808">Transferase</keyword>
<feature type="compositionally biased region" description="Acidic residues" evidence="5">
    <location>
        <begin position="774"/>
        <end position="802"/>
    </location>
</feature>
<feature type="compositionally biased region" description="Basic residues" evidence="5">
    <location>
        <begin position="664"/>
        <end position="677"/>
    </location>
</feature>
<keyword evidence="1" id="KW-0698">rRNA processing</keyword>
<evidence type="ECO:0000313" key="8">
    <source>
        <dbReference type="EMBL" id="GKT36301.1"/>
    </source>
</evidence>
<feature type="compositionally biased region" description="Basic and acidic residues" evidence="5">
    <location>
        <begin position="931"/>
        <end position="943"/>
    </location>
</feature>
<dbReference type="PANTHER" id="PTHR10920:SF13">
    <property type="entry name" value="PRE-RRNA 2'-O-RIBOSE RNA METHYLTRANSFERASE FTSJ3"/>
    <property type="match status" value="1"/>
</dbReference>
<dbReference type="InterPro" id="IPR050082">
    <property type="entry name" value="RNA_methyltr_RlmE"/>
</dbReference>
<gene>
    <name evidence="8" type="ORF">ADUPG1_009294</name>
</gene>
<feature type="region of interest" description="Disordered" evidence="5">
    <location>
        <begin position="931"/>
        <end position="963"/>
    </location>
</feature>
<evidence type="ECO:0000256" key="2">
    <source>
        <dbReference type="ARBA" id="ARBA00022603"/>
    </source>
</evidence>
<dbReference type="Pfam" id="PF11861">
    <property type="entry name" value="DUF3381"/>
    <property type="match status" value="1"/>
</dbReference>
<feature type="compositionally biased region" description="Basic and acidic residues" evidence="5">
    <location>
        <begin position="888"/>
        <end position="898"/>
    </location>
</feature>
<dbReference type="HAMAP" id="MF_01547">
    <property type="entry name" value="RNA_methyltr_E"/>
    <property type="match status" value="1"/>
</dbReference>
<feature type="non-terminal residue" evidence="8">
    <location>
        <position position="963"/>
    </location>
</feature>
<feature type="compositionally biased region" description="Acidic residues" evidence="5">
    <location>
        <begin position="688"/>
        <end position="698"/>
    </location>
</feature>
<dbReference type="InterPro" id="IPR029063">
    <property type="entry name" value="SAM-dependent_MTases_sf"/>
</dbReference>
<dbReference type="InterPro" id="IPR024576">
    <property type="entry name" value="rRNA_MeTfrase_Spb1_DUF3381"/>
</dbReference>
<feature type="domain" description="DUF3381" evidence="7">
    <location>
        <begin position="256"/>
        <end position="485"/>
    </location>
</feature>
<reference evidence="8" key="1">
    <citation type="submission" date="2022-03" db="EMBL/GenBank/DDBJ databases">
        <title>Draft genome sequence of Aduncisulcus paluster, a free-living microaerophilic Fornicata.</title>
        <authorList>
            <person name="Yuyama I."/>
            <person name="Kume K."/>
            <person name="Tamura T."/>
            <person name="Inagaki Y."/>
            <person name="Hashimoto T."/>
        </authorList>
    </citation>
    <scope>NUCLEOTIDE SEQUENCE</scope>
    <source>
        <strain evidence="8">NY0171</strain>
    </source>
</reference>
<feature type="compositionally biased region" description="Polar residues" evidence="5">
    <location>
        <begin position="383"/>
        <end position="395"/>
    </location>
</feature>
<feature type="compositionally biased region" description="Basic residues" evidence="5">
    <location>
        <begin position="467"/>
        <end position="488"/>
    </location>
</feature>
<evidence type="ECO:0000256" key="5">
    <source>
        <dbReference type="SAM" id="MobiDB-lite"/>
    </source>
</evidence>
<dbReference type="PANTHER" id="PTHR10920">
    <property type="entry name" value="RIBOSOMAL RNA METHYLTRANSFERASE"/>
    <property type="match status" value="1"/>
</dbReference>
<feature type="domain" description="Ribosomal RNA methyltransferase FtsJ" evidence="6">
    <location>
        <begin position="24"/>
        <end position="200"/>
    </location>
</feature>
<feature type="region of interest" description="Disordered" evidence="5">
    <location>
        <begin position="427"/>
        <end position="557"/>
    </location>
</feature>
<evidence type="ECO:0000259" key="7">
    <source>
        <dbReference type="Pfam" id="PF11861"/>
    </source>
</evidence>
<evidence type="ECO:0000313" key="9">
    <source>
        <dbReference type="Proteomes" id="UP001057375"/>
    </source>
</evidence>
<dbReference type="InterPro" id="IPR002877">
    <property type="entry name" value="RNA_MeTrfase_FtsJ_dom"/>
</dbReference>
<dbReference type="Pfam" id="PF01728">
    <property type="entry name" value="FtsJ"/>
    <property type="match status" value="1"/>
</dbReference>
<proteinExistence type="inferred from homology"/>
<dbReference type="GO" id="GO:0008168">
    <property type="term" value="F:methyltransferase activity"/>
    <property type="evidence" value="ECO:0007669"/>
    <property type="project" value="UniProtKB-KW"/>
</dbReference>
<keyword evidence="2 8" id="KW-0489">Methyltransferase</keyword>
<organism evidence="8 9">
    <name type="scientific">Aduncisulcus paluster</name>
    <dbReference type="NCBI Taxonomy" id="2918883"/>
    <lineage>
        <taxon>Eukaryota</taxon>
        <taxon>Metamonada</taxon>
        <taxon>Carpediemonas-like organisms</taxon>
        <taxon>Aduncisulcus</taxon>
    </lineage>
</organism>
<sequence length="963" mass="108872">MGKKTKLAKGRRDRYYWMAKEQGYRGRAAFKLVQLNNKYNFLSSSRCLVDLCAAPGGWSQVAVKAMPVGSHIVAIDLDKIPHIDGVTTFQADITTQRCRNLLTENLKGWEADTFVHDGAPNVSGKWTTDAYNQNVLVLYALNLASEFLKSGGTFVTKVFRSKDYTSILWVLNQLFAKVEATKPSSSRDSSAEIFVVCLGFRGAKRKLDPRLFDPAHVFKDVDMSKKALGIVDEDEDEKLTLKTFMKDREGHGKKGRSTRRGGYEDYQTENMFYSALPAASFIVASNPVKMFERHTSIDLTVPLEDTKMAADGSSATTGESSDLSIAQLTRLILSHPSTTPDIIECCRDLQRLGHTDFKHLLKWRQDVRKHLGVLGLELAKNGTVSKSSSNDGTTVHNEEEAEEEMKDDRTIGKLQRDAELVSSILKGVLKDDEEEEGSSNEDDESSDEAEESSEESTEESISEIARKRIAKREEKKKKKKEKKHKAALMKRLLTQEARVLKDDEEEEGSSNEDDESSDEAEESSEESTEESISEIARKRIAKREEKKKKKKEKKHKAALMKRLLTQEARAHAVEAAVDVDDELADIDVKTFTFPESFAVKQMKKEWAAKKAERLFRDNPHFVTLSQEERDALLEQSLQRMADEQRRKLAGVEIDDDDQASLLTKKNKKQTKKLKGNAKRMALLKQEREEDGEESESVDESSAAAEREFQNELLKAAGIYEEAEKQVDGIPISDLKDPLVAARYFGLDVKKERERVDKIAARKQGKNKPEPKREEEEEEEEEYDIDERDDDDEETSDEVGEQEEINKWERQEALHRLETSLRTDKESNAKSIQRNRWISNPLLSASLSGVVDKTNKKQVKDELMGVSSSQGNPKLSKKQKKQQSQHQKKGIEELQDSDKQTTVSSSSSSQVGSASDVYGGWTEDKVEAELERLKKEQKQAEKSKAKSSKRRTSEKGGEEVEVDE</sequence>
<feature type="compositionally biased region" description="Basic residues" evidence="5">
    <location>
        <begin position="538"/>
        <end position="557"/>
    </location>
</feature>
<evidence type="ECO:0000256" key="3">
    <source>
        <dbReference type="ARBA" id="ARBA00022679"/>
    </source>
</evidence>
<evidence type="ECO:0000259" key="6">
    <source>
        <dbReference type="Pfam" id="PF01728"/>
    </source>
</evidence>
<protein>
    <submittedName>
        <fullName evidence="8">AdoMet-dependent rRNA methyltransferase SPB1</fullName>
    </submittedName>
</protein>
<feature type="compositionally biased region" description="Basic residues" evidence="5">
    <location>
        <begin position="874"/>
        <end position="887"/>
    </location>
</feature>
<dbReference type="InterPro" id="IPR015507">
    <property type="entry name" value="rRNA-MeTfrase_E"/>
</dbReference>
<evidence type="ECO:0000256" key="4">
    <source>
        <dbReference type="ARBA" id="ARBA00022691"/>
    </source>
</evidence>
<dbReference type="SUPFAM" id="SSF53335">
    <property type="entry name" value="S-adenosyl-L-methionine-dependent methyltransferases"/>
    <property type="match status" value="1"/>
</dbReference>
<dbReference type="Proteomes" id="UP001057375">
    <property type="component" value="Unassembled WGS sequence"/>
</dbReference>